<feature type="transmembrane region" description="Helical" evidence="1">
    <location>
        <begin position="275"/>
        <end position="295"/>
    </location>
</feature>
<feature type="transmembrane region" description="Helical" evidence="1">
    <location>
        <begin position="454"/>
        <end position="473"/>
    </location>
</feature>
<feature type="transmembrane region" description="Helical" evidence="1">
    <location>
        <begin position="32"/>
        <end position="56"/>
    </location>
</feature>
<dbReference type="AlphaFoldDB" id="A0A1J4JLV8"/>
<dbReference type="RefSeq" id="XP_068351654.1">
    <property type="nucleotide sequence ID" value="XM_068510024.1"/>
</dbReference>
<name>A0A1J4JLV8_9EUKA</name>
<comment type="caution">
    <text evidence="2">The sequence shown here is derived from an EMBL/GenBank/DDBJ whole genome shotgun (WGS) entry which is preliminary data.</text>
</comment>
<feature type="transmembrane region" description="Helical" evidence="1">
    <location>
        <begin position="315"/>
        <end position="335"/>
    </location>
</feature>
<evidence type="ECO:0000313" key="2">
    <source>
        <dbReference type="EMBL" id="OHS98517.1"/>
    </source>
</evidence>
<dbReference type="VEuPathDB" id="TrichDB:TRFO_35047"/>
<evidence type="ECO:0000256" key="1">
    <source>
        <dbReference type="SAM" id="Phobius"/>
    </source>
</evidence>
<feature type="transmembrane region" description="Helical" evidence="1">
    <location>
        <begin position="399"/>
        <end position="422"/>
    </location>
</feature>
<sequence length="637" mass="72860">MFSAGSIFLLFSSSFFGFEVFASLLGEIFDAFTIAGIGSAFGIIFSAWIFFISSLFIPLSQAHGITHALILISTAAIIHFTRKTKKCKKFGASPIIFVFSVVVPFLFLSWFIETSLLYKDNQVRGACYGDLPFHLSLISSFSHGCNKERRSLFDILTPFFANQTLAYTFIPDYYSAVFISCFKDDFHTSLTLPSFIYAYSIFIILFNIVRIFTKDEKACLFAPWLFLFTGGLGFTEYNKYKHEYYIDFVNIWGNGRTEGWFQTVIHILLPQRCSLFSMPIAYSIILILMVVGKSSEINPAPFFGIGLLVAALPQVQLHSVVAVAQWGIIYVLRAFPYRSIKTHFKPFFVNYLILALTAIILGAPQVFPFLGRMASSQAGQSFVQFRPLWDETDHNFFTFWGYALGLFFVLSIFGRFIFFFTLDRDQGQFYDPSLGVFLIANFIWYQPWNLDNTKVFNAGWIPLAVALISHFFIKLWKKVKIVGPILTIGLFIFCTLSGFLANYLAATRPYMVWSQQEKPFMIAQWVVANTDPKSIWITDTYHASPVVSVAGRQTLVGYQGWISSHGLNDRERVAVIRGLQINPENTLLTDKYNVTYVFTRAATQKEFNFQPNENSKFWKKVFQTHTQVIYKRTNYTL</sequence>
<evidence type="ECO:0008006" key="4">
    <source>
        <dbReference type="Google" id="ProtNLM"/>
    </source>
</evidence>
<dbReference type="GeneID" id="94844728"/>
<gene>
    <name evidence="2" type="ORF">TRFO_35047</name>
</gene>
<feature type="transmembrane region" description="Helical" evidence="1">
    <location>
        <begin position="485"/>
        <end position="505"/>
    </location>
</feature>
<dbReference type="EMBL" id="MLAK01001050">
    <property type="protein sequence ID" value="OHS98517.1"/>
    <property type="molecule type" value="Genomic_DNA"/>
</dbReference>
<evidence type="ECO:0000313" key="3">
    <source>
        <dbReference type="Proteomes" id="UP000179807"/>
    </source>
</evidence>
<feature type="transmembrane region" description="Helical" evidence="1">
    <location>
        <begin position="347"/>
        <end position="367"/>
    </location>
</feature>
<feature type="transmembrane region" description="Helical" evidence="1">
    <location>
        <begin position="92"/>
        <end position="112"/>
    </location>
</feature>
<keyword evidence="3" id="KW-1185">Reference proteome</keyword>
<accession>A0A1J4JLV8</accession>
<feature type="transmembrane region" description="Helical" evidence="1">
    <location>
        <begin position="6"/>
        <end position="25"/>
    </location>
</feature>
<keyword evidence="1" id="KW-0812">Transmembrane</keyword>
<organism evidence="2 3">
    <name type="scientific">Tritrichomonas foetus</name>
    <dbReference type="NCBI Taxonomy" id="1144522"/>
    <lineage>
        <taxon>Eukaryota</taxon>
        <taxon>Metamonada</taxon>
        <taxon>Parabasalia</taxon>
        <taxon>Tritrichomonadida</taxon>
        <taxon>Tritrichomonadidae</taxon>
        <taxon>Tritrichomonas</taxon>
    </lineage>
</organism>
<proteinExistence type="predicted"/>
<reference evidence="2" key="1">
    <citation type="submission" date="2016-10" db="EMBL/GenBank/DDBJ databases">
        <authorList>
            <person name="Benchimol M."/>
            <person name="Almeida L.G."/>
            <person name="Vasconcelos A.T."/>
            <person name="Perreira-Neves A."/>
            <person name="Rosa I.A."/>
            <person name="Tasca T."/>
            <person name="Bogo M.R."/>
            <person name="de Souza W."/>
        </authorList>
    </citation>
    <scope>NUCLEOTIDE SEQUENCE [LARGE SCALE GENOMIC DNA]</scope>
    <source>
        <strain evidence="2">K</strain>
    </source>
</reference>
<feature type="transmembrane region" description="Helical" evidence="1">
    <location>
        <begin position="195"/>
        <end position="213"/>
    </location>
</feature>
<dbReference type="OrthoDB" id="10263533at2759"/>
<keyword evidence="1" id="KW-1133">Transmembrane helix</keyword>
<protein>
    <recommendedName>
        <fullName evidence="4">Glycosyltransferase RgtA/B/C/D-like domain-containing protein</fullName>
    </recommendedName>
</protein>
<keyword evidence="1" id="KW-0472">Membrane</keyword>
<dbReference type="Proteomes" id="UP000179807">
    <property type="component" value="Unassembled WGS sequence"/>
</dbReference>